<dbReference type="STRING" id="36874.HQ34_02615"/>
<evidence type="ECO:0000313" key="9">
    <source>
        <dbReference type="Proteomes" id="UP000030125"/>
    </source>
</evidence>
<dbReference type="PIRSF" id="PIRSF000456">
    <property type="entry name" value="UDP-GlcNAc_acltr"/>
    <property type="match status" value="1"/>
</dbReference>
<dbReference type="PANTHER" id="PTHR43480">
    <property type="entry name" value="ACYL-[ACYL-CARRIER-PROTEIN]--UDP-N-ACETYLGLUCOSAMINE O-ACYLTRANSFERASE"/>
    <property type="match status" value="1"/>
</dbReference>
<proteinExistence type="predicted"/>
<evidence type="ECO:0000313" key="7">
    <source>
        <dbReference type="EMBL" id="KGN79465.1"/>
    </source>
</evidence>
<evidence type="ECO:0000256" key="2">
    <source>
        <dbReference type="ARBA" id="ARBA00022556"/>
    </source>
</evidence>
<accession>A0A099WYH4</accession>
<dbReference type="NCBIfam" id="TIGR01852">
    <property type="entry name" value="lipid_A_lpxA"/>
    <property type="match status" value="1"/>
</dbReference>
<reference evidence="8 10" key="2">
    <citation type="submission" date="2017-02" db="EMBL/GenBank/DDBJ databases">
        <authorList>
            <person name="Peterson S.W."/>
        </authorList>
    </citation>
    <scope>NUCLEOTIDE SEQUENCE [LARGE SCALE GENOMIC DNA]</scope>
    <source>
        <strain evidence="8 10">ATCC 700135</strain>
    </source>
</reference>
<dbReference type="InterPro" id="IPR011004">
    <property type="entry name" value="Trimer_LpxA-like_sf"/>
</dbReference>
<dbReference type="Proteomes" id="UP000189956">
    <property type="component" value="Unassembled WGS sequence"/>
</dbReference>
<dbReference type="PANTHER" id="PTHR43480:SF1">
    <property type="entry name" value="ACYL-[ACYL-CARRIER-PROTEIN]--UDP-N-ACETYLGLUCOSAMINE O-ACYLTRANSFERASE, MITOCHONDRIAL-RELATED"/>
    <property type="match status" value="1"/>
</dbReference>
<dbReference type="GO" id="GO:0016020">
    <property type="term" value="C:membrane"/>
    <property type="evidence" value="ECO:0007669"/>
    <property type="project" value="GOC"/>
</dbReference>
<dbReference type="RefSeq" id="WP_025837201.1">
    <property type="nucleotide sequence ID" value="NZ_CALTZT010000108.1"/>
</dbReference>
<keyword evidence="5 7" id="KW-0012">Acyltransferase</keyword>
<keyword evidence="2" id="KW-0441">Lipid A biosynthesis</keyword>
<evidence type="ECO:0000259" key="6">
    <source>
        <dbReference type="Pfam" id="PF13720"/>
    </source>
</evidence>
<keyword evidence="1" id="KW-0444">Lipid biosynthesis</keyword>
<dbReference type="Gene3D" id="1.20.1180.10">
    <property type="entry name" value="Udp N-acetylglucosamine O-acyltransferase, C-terminal domain"/>
    <property type="match status" value="1"/>
</dbReference>
<evidence type="ECO:0000256" key="3">
    <source>
        <dbReference type="ARBA" id="ARBA00022679"/>
    </source>
</evidence>
<dbReference type="EMBL" id="JQJD01000050">
    <property type="protein sequence ID" value="KGN79465.1"/>
    <property type="molecule type" value="Genomic_DNA"/>
</dbReference>
<dbReference type="eggNOG" id="COG1043">
    <property type="taxonomic scope" value="Bacteria"/>
</dbReference>
<protein>
    <submittedName>
        <fullName evidence="8">Acyl-[acyl-carrier-protein]--UDP-N-acetylglucosamine O-acyltransferase</fullName>
    </submittedName>
    <submittedName>
        <fullName evidence="7">UDP-N-acetylglucosamine acyltransferase</fullName>
    </submittedName>
</protein>
<name>A0A099WYH4_PORCN</name>
<reference evidence="7 9" key="1">
    <citation type="submission" date="2014-08" db="EMBL/GenBank/DDBJ databases">
        <title>Porphyromonas cangingivalis strain:COT-109_OH1386 Genome sequencing.</title>
        <authorList>
            <person name="Wallis C."/>
            <person name="Deusch O."/>
            <person name="O'Flynn C."/>
            <person name="Davis I."/>
            <person name="Jospin G."/>
            <person name="Darling A.E."/>
            <person name="Coil D.A."/>
            <person name="Alexiev A."/>
            <person name="Horsfall A."/>
            <person name="Kirkwood N."/>
            <person name="Harris S."/>
            <person name="Eisen J.A."/>
        </authorList>
    </citation>
    <scope>NUCLEOTIDE SEQUENCE [LARGE SCALE GENOMIC DNA]</scope>
    <source>
        <strain evidence="9">COT-109 OH1386</strain>
        <strain evidence="7">COT-109_OH1386</strain>
    </source>
</reference>
<sequence>MSQLIHPQAIVHPDAKIGDHVRIDAFAVVEENVEIGDYTHIHSGAMIRYGARIGMHCQIHPYAVISGIPQDLKFAGEDTVAIVGDYTVVRECCTINRGTASAGLTKVGKHCLLMAYAHIAHDCILGDNIIIGNASQIAGEVHIDDFAIVSGGTLVHQFARISKHVMIQGGSRINKDIPPYTLIGREPAMYCGINIVGLRRRGFTNEQIFLINDVYRTLYSRGLNNSDAIDAIEREYDSCEERDLILNFIKDSKRGIVRGSID</sequence>
<gene>
    <name evidence="7" type="ORF">HQ35_07880</name>
    <name evidence="8" type="ORF">SAMN02745205_00487</name>
</gene>
<dbReference type="OrthoDB" id="9807278at2"/>
<keyword evidence="9" id="KW-1185">Reference proteome</keyword>
<dbReference type="SUPFAM" id="SSF51161">
    <property type="entry name" value="Trimeric LpxA-like enzymes"/>
    <property type="match status" value="1"/>
</dbReference>
<dbReference type="EMBL" id="FUWL01000004">
    <property type="protein sequence ID" value="SJZ35912.1"/>
    <property type="molecule type" value="Genomic_DNA"/>
</dbReference>
<dbReference type="Gene3D" id="2.160.10.10">
    <property type="entry name" value="Hexapeptide repeat proteins"/>
    <property type="match status" value="1"/>
</dbReference>
<organism evidence="7 9">
    <name type="scientific">Porphyromonas cangingivalis</name>
    <dbReference type="NCBI Taxonomy" id="36874"/>
    <lineage>
        <taxon>Bacteria</taxon>
        <taxon>Pseudomonadati</taxon>
        <taxon>Bacteroidota</taxon>
        <taxon>Bacteroidia</taxon>
        <taxon>Bacteroidales</taxon>
        <taxon>Porphyromonadaceae</taxon>
        <taxon>Porphyromonas</taxon>
    </lineage>
</organism>
<keyword evidence="3 7" id="KW-0808">Transferase</keyword>
<dbReference type="InterPro" id="IPR029098">
    <property type="entry name" value="Acetyltransf_C"/>
</dbReference>
<keyword evidence="4" id="KW-0443">Lipid metabolism</keyword>
<evidence type="ECO:0000256" key="1">
    <source>
        <dbReference type="ARBA" id="ARBA00022516"/>
    </source>
</evidence>
<dbReference type="Pfam" id="PF13720">
    <property type="entry name" value="Acetyltransf_11"/>
    <property type="match status" value="1"/>
</dbReference>
<feature type="domain" description="UDP N-acetylglucosamine O-acyltransferase C-terminal" evidence="6">
    <location>
        <begin position="176"/>
        <end position="257"/>
    </location>
</feature>
<dbReference type="GO" id="GO:0008780">
    <property type="term" value="F:acyl-[acyl-carrier-protein]-UDP-N-acetylglucosamine O-acyltransferase activity"/>
    <property type="evidence" value="ECO:0007669"/>
    <property type="project" value="InterPro"/>
</dbReference>
<dbReference type="NCBIfam" id="NF003657">
    <property type="entry name" value="PRK05289.1"/>
    <property type="match status" value="1"/>
</dbReference>
<dbReference type="GO" id="GO:0009245">
    <property type="term" value="P:lipid A biosynthetic process"/>
    <property type="evidence" value="ECO:0007669"/>
    <property type="project" value="UniProtKB-KW"/>
</dbReference>
<dbReference type="InterPro" id="IPR001451">
    <property type="entry name" value="Hexapep"/>
</dbReference>
<evidence type="ECO:0000256" key="5">
    <source>
        <dbReference type="ARBA" id="ARBA00023315"/>
    </source>
</evidence>
<dbReference type="Proteomes" id="UP000030125">
    <property type="component" value="Unassembled WGS sequence"/>
</dbReference>
<dbReference type="Pfam" id="PF00132">
    <property type="entry name" value="Hexapep"/>
    <property type="match status" value="2"/>
</dbReference>
<dbReference type="AlphaFoldDB" id="A0A099WYH4"/>
<dbReference type="InterPro" id="IPR010137">
    <property type="entry name" value="Lipid_A_LpxA"/>
</dbReference>
<dbReference type="CDD" id="cd03351">
    <property type="entry name" value="LbH_UDP-GlcNAc_AT"/>
    <property type="match status" value="1"/>
</dbReference>
<evidence type="ECO:0000313" key="8">
    <source>
        <dbReference type="EMBL" id="SJZ35912.1"/>
    </source>
</evidence>
<evidence type="ECO:0000256" key="4">
    <source>
        <dbReference type="ARBA" id="ARBA00023098"/>
    </source>
</evidence>
<dbReference type="InterPro" id="IPR037157">
    <property type="entry name" value="Acetyltransf_C_sf"/>
</dbReference>
<evidence type="ECO:0000313" key="10">
    <source>
        <dbReference type="Proteomes" id="UP000189956"/>
    </source>
</evidence>